<evidence type="ECO:0000256" key="2">
    <source>
        <dbReference type="ARBA" id="ARBA00022801"/>
    </source>
</evidence>
<dbReference type="FunFam" id="3.10.129.10:FF:000004">
    <property type="entry name" value="Tol-pal system-associated acyl-CoA thioesterase"/>
    <property type="match status" value="1"/>
</dbReference>
<dbReference type="AlphaFoldDB" id="A0A127M3J7"/>
<dbReference type="InterPro" id="IPR006684">
    <property type="entry name" value="YbgC/YbaW"/>
</dbReference>
<dbReference type="EMBL" id="CP014544">
    <property type="protein sequence ID" value="AMO67809.1"/>
    <property type="molecule type" value="Genomic_DNA"/>
</dbReference>
<dbReference type="KEGG" id="zal:AZF00_05625"/>
<dbReference type="PANTHER" id="PTHR31793:SF37">
    <property type="entry name" value="ACYL-COA THIOESTER HYDROLASE YBGC"/>
    <property type="match status" value="1"/>
</dbReference>
<dbReference type="Proteomes" id="UP000074119">
    <property type="component" value="Chromosome"/>
</dbReference>
<evidence type="ECO:0000313" key="3">
    <source>
        <dbReference type="EMBL" id="AMO67809.1"/>
    </source>
</evidence>
<dbReference type="STRING" id="1470434.AZF00_05625"/>
<dbReference type="PIRSF" id="PIRSF003230">
    <property type="entry name" value="YbgC"/>
    <property type="match status" value="1"/>
</dbReference>
<evidence type="ECO:0000256" key="1">
    <source>
        <dbReference type="ARBA" id="ARBA00005953"/>
    </source>
</evidence>
<dbReference type="RefSeq" id="WP_008246651.1">
    <property type="nucleotide sequence ID" value="NZ_CP014544.1"/>
</dbReference>
<protein>
    <submittedName>
        <fullName evidence="3">4-hydroxybenzoyl-CoA thioesterase</fullName>
    </submittedName>
</protein>
<gene>
    <name evidence="3" type="ORF">AZF00_05625</name>
</gene>
<dbReference type="InterPro" id="IPR050563">
    <property type="entry name" value="4-hydroxybenzoyl-CoA_TE"/>
</dbReference>
<dbReference type="Pfam" id="PF13279">
    <property type="entry name" value="4HBT_2"/>
    <property type="match status" value="1"/>
</dbReference>
<dbReference type="NCBIfam" id="TIGR02799">
    <property type="entry name" value="thio_ybgC"/>
    <property type="match status" value="1"/>
</dbReference>
<dbReference type="SUPFAM" id="SSF54637">
    <property type="entry name" value="Thioesterase/thiol ester dehydrase-isomerase"/>
    <property type="match status" value="1"/>
</dbReference>
<reference evidence="3 4" key="1">
    <citation type="submission" date="2015-12" db="EMBL/GenBank/DDBJ databases">
        <authorList>
            <person name="Shamseldin A."/>
            <person name="Moawad H."/>
            <person name="Abd El-Rahim W.M."/>
            <person name="Sadowsky M.J."/>
        </authorList>
    </citation>
    <scope>NUCLEOTIDE SEQUENCE [LARGE SCALE GENOMIC DNA]</scope>
    <source>
        <strain evidence="3 4">SM2</strain>
    </source>
</reference>
<proteinExistence type="inferred from homology"/>
<dbReference type="Gene3D" id="3.10.129.10">
    <property type="entry name" value="Hotdog Thioesterase"/>
    <property type="match status" value="1"/>
</dbReference>
<organism evidence="3 4">
    <name type="scientific">Zhongshania aliphaticivorans</name>
    <dbReference type="NCBI Taxonomy" id="1470434"/>
    <lineage>
        <taxon>Bacteria</taxon>
        <taxon>Pseudomonadati</taxon>
        <taxon>Pseudomonadota</taxon>
        <taxon>Gammaproteobacteria</taxon>
        <taxon>Cellvibrionales</taxon>
        <taxon>Spongiibacteraceae</taxon>
        <taxon>Zhongshania</taxon>
    </lineage>
</organism>
<dbReference type="InterPro" id="IPR014166">
    <property type="entry name" value="Tol-Pal_acyl-CoA_thioesterase"/>
</dbReference>
<dbReference type="GO" id="GO:0047617">
    <property type="term" value="F:fatty acyl-CoA hydrolase activity"/>
    <property type="evidence" value="ECO:0007669"/>
    <property type="project" value="TreeGrafter"/>
</dbReference>
<sequence length="130" mass="14863">MEFRLPLRVYIEDTDAGGIVFYVNYLKFMERARTEYMRALGFSKTEIMNDALMFVVSALQTKYLRPARLDEQLIVTARVIAAARVSLRFEQRVYRGEELICDAEVTVACVDSATLKPKRIPATLLAALQH</sequence>
<dbReference type="PANTHER" id="PTHR31793">
    <property type="entry name" value="4-HYDROXYBENZOYL-COA THIOESTERASE FAMILY MEMBER"/>
    <property type="match status" value="1"/>
</dbReference>
<name>A0A127M3J7_9GAMM</name>
<dbReference type="NCBIfam" id="TIGR00051">
    <property type="entry name" value="YbgC/FadM family acyl-CoA thioesterase"/>
    <property type="match status" value="1"/>
</dbReference>
<dbReference type="InterPro" id="IPR029069">
    <property type="entry name" value="HotDog_dom_sf"/>
</dbReference>
<dbReference type="CDD" id="cd00586">
    <property type="entry name" value="4HBT"/>
    <property type="match status" value="1"/>
</dbReference>
<keyword evidence="2" id="KW-0378">Hydrolase</keyword>
<evidence type="ECO:0000313" key="4">
    <source>
        <dbReference type="Proteomes" id="UP000074119"/>
    </source>
</evidence>
<comment type="similarity">
    <text evidence="1">Belongs to the 4-hydroxybenzoyl-CoA thioesterase family.</text>
</comment>
<accession>A0A127M3J7</accession>